<dbReference type="InterPro" id="IPR004570">
    <property type="entry name" value="Phosphatidylglycerol_P_synth"/>
</dbReference>
<proteinExistence type="inferred from homology"/>
<dbReference type="InterPro" id="IPR043130">
    <property type="entry name" value="CDP-OH_PTrfase_TM_dom"/>
</dbReference>
<reference evidence="17 18" key="1">
    <citation type="submission" date="2017-02" db="EMBL/GenBank/DDBJ databases">
        <authorList>
            <person name="Peterson S.W."/>
        </authorList>
    </citation>
    <scope>NUCLEOTIDE SEQUENCE [LARGE SCALE GENOMIC DNA]</scope>
    <source>
        <strain evidence="17 18">DSM 18034</strain>
    </source>
</reference>
<gene>
    <name evidence="17" type="ORF">SAMN02745702_02695</name>
</gene>
<feature type="transmembrane region" description="Helical" evidence="16">
    <location>
        <begin position="151"/>
        <end position="173"/>
    </location>
</feature>
<dbReference type="OrthoDB" id="9796672at2"/>
<keyword evidence="10" id="KW-0443">Lipid metabolism</keyword>
<evidence type="ECO:0000256" key="14">
    <source>
        <dbReference type="ARBA" id="ARBA00048586"/>
    </source>
</evidence>
<organism evidence="17 18">
    <name type="scientific">Desulfobaculum bizertense DSM 18034</name>
    <dbReference type="NCBI Taxonomy" id="1121442"/>
    <lineage>
        <taxon>Bacteria</taxon>
        <taxon>Pseudomonadati</taxon>
        <taxon>Thermodesulfobacteriota</taxon>
        <taxon>Desulfovibrionia</taxon>
        <taxon>Desulfovibrionales</taxon>
        <taxon>Desulfovibrionaceae</taxon>
        <taxon>Desulfobaculum</taxon>
    </lineage>
</organism>
<evidence type="ECO:0000256" key="10">
    <source>
        <dbReference type="ARBA" id="ARBA00023098"/>
    </source>
</evidence>
<dbReference type="EC" id="2.7.8.5" evidence="4"/>
<dbReference type="InterPro" id="IPR000462">
    <property type="entry name" value="CDP-OH_P_trans"/>
</dbReference>
<evidence type="ECO:0000256" key="3">
    <source>
        <dbReference type="ARBA" id="ARBA00010441"/>
    </source>
</evidence>
<evidence type="ECO:0000256" key="8">
    <source>
        <dbReference type="ARBA" id="ARBA00022692"/>
    </source>
</evidence>
<evidence type="ECO:0000256" key="7">
    <source>
        <dbReference type="ARBA" id="ARBA00022679"/>
    </source>
</evidence>
<evidence type="ECO:0000256" key="6">
    <source>
        <dbReference type="ARBA" id="ARBA00022516"/>
    </source>
</evidence>
<dbReference type="GO" id="GO:0016020">
    <property type="term" value="C:membrane"/>
    <property type="evidence" value="ECO:0007669"/>
    <property type="project" value="UniProtKB-SubCell"/>
</dbReference>
<comment type="subcellular location">
    <subcellularLocation>
        <location evidence="1">Membrane</location>
        <topology evidence="1">Multi-pass membrane protein</topology>
    </subcellularLocation>
</comment>
<keyword evidence="9 16" id="KW-1133">Transmembrane helix</keyword>
<sequence length="196" mass="21415">MQLNENNWTIPNILTIARILLTPCFVISYVDGKTELAWGLFLVAGITDAADGFLARVLHQRTRLGAMLDPLADKALVASAFLCLGISGWVPSWLVILVISRDVIIVGGLSALSFWGVDVKVKIRPSWMSKLNTSCQISLIVVVMLEEMHWLSLPMLVDILVGAVCVLTVVTAIHYTLRGLAMFPEHDAEAEGDSSK</sequence>
<dbReference type="STRING" id="1121442.SAMN02745702_02695"/>
<keyword evidence="11 16" id="KW-0472">Membrane</keyword>
<evidence type="ECO:0000256" key="5">
    <source>
        <dbReference type="ARBA" id="ARBA00014944"/>
    </source>
</evidence>
<dbReference type="InterPro" id="IPR050324">
    <property type="entry name" value="CDP-alcohol_PTase-I"/>
</dbReference>
<evidence type="ECO:0000256" key="16">
    <source>
        <dbReference type="SAM" id="Phobius"/>
    </source>
</evidence>
<name>A0A1T4WWN4_9BACT</name>
<dbReference type="GO" id="GO:0046474">
    <property type="term" value="P:glycerophospholipid biosynthetic process"/>
    <property type="evidence" value="ECO:0007669"/>
    <property type="project" value="TreeGrafter"/>
</dbReference>
<evidence type="ECO:0000256" key="13">
    <source>
        <dbReference type="ARBA" id="ARBA00023264"/>
    </source>
</evidence>
<keyword evidence="13" id="KW-1208">Phospholipid metabolism</keyword>
<evidence type="ECO:0000256" key="11">
    <source>
        <dbReference type="ARBA" id="ARBA00023136"/>
    </source>
</evidence>
<feature type="transmembrane region" description="Helical" evidence="16">
    <location>
        <begin position="12"/>
        <end position="30"/>
    </location>
</feature>
<dbReference type="AlphaFoldDB" id="A0A1T4WWN4"/>
<feature type="transmembrane region" description="Helical" evidence="16">
    <location>
        <begin position="36"/>
        <end position="59"/>
    </location>
</feature>
<dbReference type="PROSITE" id="PS00379">
    <property type="entry name" value="CDP_ALCOHOL_P_TRANSF"/>
    <property type="match status" value="1"/>
</dbReference>
<comment type="catalytic activity">
    <reaction evidence="14">
        <text>a CDP-1,2-diacyl-sn-glycerol + sn-glycerol 3-phosphate = a 1,2-diacyl-sn-glycero-3-phospho-(1'-sn-glycero-3'-phosphate) + CMP + H(+)</text>
        <dbReference type="Rhea" id="RHEA:12593"/>
        <dbReference type="ChEBI" id="CHEBI:15378"/>
        <dbReference type="ChEBI" id="CHEBI:57597"/>
        <dbReference type="ChEBI" id="CHEBI:58332"/>
        <dbReference type="ChEBI" id="CHEBI:60110"/>
        <dbReference type="ChEBI" id="CHEBI:60377"/>
        <dbReference type="EC" id="2.7.8.5"/>
    </reaction>
</comment>
<feature type="transmembrane region" description="Helical" evidence="16">
    <location>
        <begin position="71"/>
        <end position="90"/>
    </location>
</feature>
<dbReference type="Gene3D" id="1.20.120.1760">
    <property type="match status" value="1"/>
</dbReference>
<evidence type="ECO:0000256" key="1">
    <source>
        <dbReference type="ARBA" id="ARBA00004141"/>
    </source>
</evidence>
<evidence type="ECO:0000256" key="4">
    <source>
        <dbReference type="ARBA" id="ARBA00013170"/>
    </source>
</evidence>
<evidence type="ECO:0000313" key="17">
    <source>
        <dbReference type="EMBL" id="SKA81295.1"/>
    </source>
</evidence>
<evidence type="ECO:0000256" key="15">
    <source>
        <dbReference type="RuleBase" id="RU003750"/>
    </source>
</evidence>
<keyword evidence="18" id="KW-1185">Reference proteome</keyword>
<evidence type="ECO:0000313" key="18">
    <source>
        <dbReference type="Proteomes" id="UP000189733"/>
    </source>
</evidence>
<evidence type="ECO:0000256" key="9">
    <source>
        <dbReference type="ARBA" id="ARBA00022989"/>
    </source>
</evidence>
<keyword evidence="6" id="KW-0444">Lipid biosynthesis</keyword>
<dbReference type="PIRSF" id="PIRSF000847">
    <property type="entry name" value="Phos_ph_gly_syn"/>
    <property type="match status" value="1"/>
</dbReference>
<dbReference type="Pfam" id="PF01066">
    <property type="entry name" value="CDP-OH_P_transf"/>
    <property type="match status" value="1"/>
</dbReference>
<keyword evidence="12" id="KW-0594">Phospholipid biosynthesis</keyword>
<dbReference type="Proteomes" id="UP000189733">
    <property type="component" value="Unassembled WGS sequence"/>
</dbReference>
<keyword evidence="7 15" id="KW-0808">Transferase</keyword>
<keyword evidence="8 16" id="KW-0812">Transmembrane</keyword>
<evidence type="ECO:0000256" key="12">
    <source>
        <dbReference type="ARBA" id="ARBA00023209"/>
    </source>
</evidence>
<dbReference type="RefSeq" id="WP_078685961.1">
    <property type="nucleotide sequence ID" value="NZ_FUYA01000011.1"/>
</dbReference>
<dbReference type="EMBL" id="FUYA01000011">
    <property type="protein sequence ID" value="SKA81295.1"/>
    <property type="molecule type" value="Genomic_DNA"/>
</dbReference>
<dbReference type="GO" id="GO:0008444">
    <property type="term" value="F:CDP-diacylglycerol-glycerol-3-phosphate 3-phosphatidyltransferase activity"/>
    <property type="evidence" value="ECO:0007669"/>
    <property type="project" value="UniProtKB-EC"/>
</dbReference>
<dbReference type="InterPro" id="IPR048254">
    <property type="entry name" value="CDP_ALCOHOL_P_TRANSF_CS"/>
</dbReference>
<comment type="similarity">
    <text evidence="3 15">Belongs to the CDP-alcohol phosphatidyltransferase class-I family.</text>
</comment>
<evidence type="ECO:0000256" key="2">
    <source>
        <dbReference type="ARBA" id="ARBA00005042"/>
    </source>
</evidence>
<comment type="pathway">
    <text evidence="2">Phospholipid metabolism; phosphatidylglycerol biosynthesis; phosphatidylglycerol from CDP-diacylglycerol: step 1/2.</text>
</comment>
<protein>
    <recommendedName>
        <fullName evidence="5">CDP-diacylglycerol--glycerol-3-phosphate 3-phosphatidyltransferase</fullName>
        <ecNumber evidence="4">2.7.8.5</ecNumber>
    </recommendedName>
</protein>
<dbReference type="PANTHER" id="PTHR14269:SF62">
    <property type="entry name" value="CDP-DIACYLGLYCEROL--GLYCEROL-3-PHOSPHATE 3-PHOSPHATIDYLTRANSFERASE 1, CHLOROPLASTIC"/>
    <property type="match status" value="1"/>
</dbReference>
<accession>A0A1T4WWN4</accession>
<dbReference type="PANTHER" id="PTHR14269">
    <property type="entry name" value="CDP-DIACYLGLYCEROL--GLYCEROL-3-PHOSPHATE 3-PHOSPHATIDYLTRANSFERASE-RELATED"/>
    <property type="match status" value="1"/>
</dbReference>